<gene>
    <name evidence="2" type="ORF">PGLA2088_LOCUS31912</name>
</gene>
<evidence type="ECO:0000256" key="1">
    <source>
        <dbReference type="SAM" id="MobiDB-lite"/>
    </source>
</evidence>
<proteinExistence type="predicted"/>
<name>A0A813K9R8_POLGL</name>
<organism evidence="2 3">
    <name type="scientific">Polarella glacialis</name>
    <name type="common">Dinoflagellate</name>
    <dbReference type="NCBI Taxonomy" id="89957"/>
    <lineage>
        <taxon>Eukaryota</taxon>
        <taxon>Sar</taxon>
        <taxon>Alveolata</taxon>
        <taxon>Dinophyceae</taxon>
        <taxon>Suessiales</taxon>
        <taxon>Suessiaceae</taxon>
        <taxon>Polarella</taxon>
    </lineage>
</organism>
<evidence type="ECO:0000313" key="3">
    <source>
        <dbReference type="Proteomes" id="UP000626109"/>
    </source>
</evidence>
<feature type="region of interest" description="Disordered" evidence="1">
    <location>
        <begin position="202"/>
        <end position="226"/>
    </location>
</feature>
<feature type="non-terminal residue" evidence="2">
    <location>
        <position position="1"/>
    </location>
</feature>
<reference evidence="2" key="1">
    <citation type="submission" date="2021-02" db="EMBL/GenBank/DDBJ databases">
        <authorList>
            <person name="Dougan E. K."/>
            <person name="Rhodes N."/>
            <person name="Thang M."/>
            <person name="Chan C."/>
        </authorList>
    </citation>
    <scope>NUCLEOTIDE SEQUENCE</scope>
</reference>
<dbReference type="AlphaFoldDB" id="A0A813K9R8"/>
<dbReference type="Proteomes" id="UP000626109">
    <property type="component" value="Unassembled WGS sequence"/>
</dbReference>
<feature type="region of interest" description="Disordered" evidence="1">
    <location>
        <begin position="1"/>
        <end position="40"/>
    </location>
</feature>
<comment type="caution">
    <text evidence="2">The sequence shown here is derived from an EMBL/GenBank/DDBJ whole genome shotgun (WGS) entry which is preliminary data.</text>
</comment>
<evidence type="ECO:0000313" key="2">
    <source>
        <dbReference type="EMBL" id="CAE8701156.1"/>
    </source>
</evidence>
<sequence>VLVGRAAPAEFLSDSEESDGWEPPPPPAAKPPPEPEPEPEEPLPILCLAGLLHEVAKCHSLSADSAAWRRLRRRFLQAEISWPWSCSSDLLIELVKILRDELDRRVGAGEWVQLSKKDLVWWLEAHGCCLKYAMEDDAVDKAVFARLVRGHFSGKKQVDPTPLPSLKEGKVSVGIEAVSSASFPEATAKPLVALKTPDLSNPGKVKAELSQSPTSQKRAKTASSGTTVAAVTQDDCTRWLQHALQIGKGKEGAEALLRAAEACQVFRGKRMALQPVRAAMSKLGL</sequence>
<feature type="compositionally biased region" description="Pro residues" evidence="1">
    <location>
        <begin position="22"/>
        <end position="34"/>
    </location>
</feature>
<protein>
    <submittedName>
        <fullName evidence="2">Uncharacterized protein</fullName>
    </submittedName>
</protein>
<dbReference type="EMBL" id="CAJNNW010029691">
    <property type="protein sequence ID" value="CAE8701156.1"/>
    <property type="molecule type" value="Genomic_DNA"/>
</dbReference>
<accession>A0A813K9R8</accession>